<dbReference type="Proteomes" id="UP001239213">
    <property type="component" value="Unassembled WGS sequence"/>
</dbReference>
<gene>
    <name evidence="2" type="ORF">CCUS01_11755</name>
</gene>
<protein>
    <submittedName>
        <fullName evidence="2">Uncharacterized protein</fullName>
    </submittedName>
</protein>
<feature type="compositionally biased region" description="Polar residues" evidence="1">
    <location>
        <begin position="29"/>
        <end position="47"/>
    </location>
</feature>
<evidence type="ECO:0000256" key="1">
    <source>
        <dbReference type="SAM" id="MobiDB-lite"/>
    </source>
</evidence>
<comment type="caution">
    <text evidence="2">The sequence shown here is derived from an EMBL/GenBank/DDBJ whole genome shotgun (WGS) entry which is preliminary data.</text>
</comment>
<name>A0AAI9TYK2_9PEZI</name>
<evidence type="ECO:0000313" key="3">
    <source>
        <dbReference type="Proteomes" id="UP001239213"/>
    </source>
</evidence>
<evidence type="ECO:0000313" key="2">
    <source>
        <dbReference type="EMBL" id="KAK1448347.1"/>
    </source>
</evidence>
<organism evidence="2 3">
    <name type="scientific">Colletotrichum cuscutae</name>
    <dbReference type="NCBI Taxonomy" id="1209917"/>
    <lineage>
        <taxon>Eukaryota</taxon>
        <taxon>Fungi</taxon>
        <taxon>Dikarya</taxon>
        <taxon>Ascomycota</taxon>
        <taxon>Pezizomycotina</taxon>
        <taxon>Sordariomycetes</taxon>
        <taxon>Hypocreomycetidae</taxon>
        <taxon>Glomerellales</taxon>
        <taxon>Glomerellaceae</taxon>
        <taxon>Colletotrichum</taxon>
        <taxon>Colletotrichum acutatum species complex</taxon>
    </lineage>
</organism>
<accession>A0AAI9TYK2</accession>
<reference evidence="2" key="1">
    <citation type="submission" date="2016-11" db="EMBL/GenBank/DDBJ databases">
        <title>The genome sequence of Colletotrichum cuscutae.</title>
        <authorList>
            <person name="Baroncelli R."/>
        </authorList>
    </citation>
    <scope>NUCLEOTIDE SEQUENCE</scope>
    <source>
        <strain evidence="2">IMI 304802</strain>
    </source>
</reference>
<feature type="region of interest" description="Disordered" evidence="1">
    <location>
        <begin position="1"/>
        <end position="47"/>
    </location>
</feature>
<dbReference type="EMBL" id="MPDP01000309">
    <property type="protein sequence ID" value="KAK1448347.1"/>
    <property type="molecule type" value="Genomic_DNA"/>
</dbReference>
<sequence length="47" mass="5283">MAAEDDSKEMNQRPVGDKDRDRHPKAEQDWQTSGQHLTICSAAGQRS</sequence>
<dbReference type="AlphaFoldDB" id="A0AAI9TYK2"/>
<feature type="compositionally biased region" description="Basic and acidic residues" evidence="1">
    <location>
        <begin position="8"/>
        <end position="28"/>
    </location>
</feature>
<keyword evidence="3" id="KW-1185">Reference proteome</keyword>
<proteinExistence type="predicted"/>